<comment type="caution">
    <text evidence="2">The sequence shown here is derived from an EMBL/GenBank/DDBJ whole genome shotgun (WGS) entry which is preliminary data.</text>
</comment>
<dbReference type="AlphaFoldDB" id="A0A8S3SXI2"/>
<feature type="compositionally biased region" description="Basic and acidic residues" evidence="1">
    <location>
        <begin position="7"/>
        <end position="20"/>
    </location>
</feature>
<name>A0A8S3SXI2_MYTED</name>
<dbReference type="Proteomes" id="UP000683360">
    <property type="component" value="Unassembled WGS sequence"/>
</dbReference>
<proteinExistence type="predicted"/>
<feature type="compositionally biased region" description="Polar residues" evidence="1">
    <location>
        <begin position="44"/>
        <end position="66"/>
    </location>
</feature>
<keyword evidence="3" id="KW-1185">Reference proteome</keyword>
<protein>
    <submittedName>
        <fullName evidence="2">Uncharacterized protein</fullName>
    </submittedName>
</protein>
<accession>A0A8S3SXI2</accession>
<evidence type="ECO:0000313" key="2">
    <source>
        <dbReference type="EMBL" id="CAG2223413.1"/>
    </source>
</evidence>
<feature type="region of interest" description="Disordered" evidence="1">
    <location>
        <begin position="1"/>
        <end position="71"/>
    </location>
</feature>
<sequence length="178" mass="20467">MMSAVYDRPKPGQFVKERQSHPKTHQRKFAADKLFRGFSETPETRSYTNGSQTTPRYNGQRSSPANFEQGKDRLPKTHATTVMPLDTGLLTVQKKPTSLTTPAVPNEVLSLIDFNLCLDRYEYENESVQVYNVKGRLYNSLQFWKEKLLLADSLKNLVLPILESGYVRNLPIHLLLYF</sequence>
<dbReference type="EMBL" id="CAJPWZ010001787">
    <property type="protein sequence ID" value="CAG2223413.1"/>
    <property type="molecule type" value="Genomic_DNA"/>
</dbReference>
<organism evidence="2 3">
    <name type="scientific">Mytilus edulis</name>
    <name type="common">Blue mussel</name>
    <dbReference type="NCBI Taxonomy" id="6550"/>
    <lineage>
        <taxon>Eukaryota</taxon>
        <taxon>Metazoa</taxon>
        <taxon>Spiralia</taxon>
        <taxon>Lophotrochozoa</taxon>
        <taxon>Mollusca</taxon>
        <taxon>Bivalvia</taxon>
        <taxon>Autobranchia</taxon>
        <taxon>Pteriomorphia</taxon>
        <taxon>Mytilida</taxon>
        <taxon>Mytiloidea</taxon>
        <taxon>Mytilidae</taxon>
        <taxon>Mytilinae</taxon>
        <taxon>Mytilus</taxon>
    </lineage>
</organism>
<gene>
    <name evidence="2" type="ORF">MEDL_36688</name>
</gene>
<evidence type="ECO:0000256" key="1">
    <source>
        <dbReference type="SAM" id="MobiDB-lite"/>
    </source>
</evidence>
<reference evidence="2" key="1">
    <citation type="submission" date="2021-03" db="EMBL/GenBank/DDBJ databases">
        <authorList>
            <person name="Bekaert M."/>
        </authorList>
    </citation>
    <scope>NUCLEOTIDE SEQUENCE</scope>
</reference>
<evidence type="ECO:0000313" key="3">
    <source>
        <dbReference type="Proteomes" id="UP000683360"/>
    </source>
</evidence>